<sequence>MNPLEIEAFLAITETRNLSKAADKLFVSQSTISSRLTNLESEIGSPLVNRRPGIKGVTLTPKGNEFLTLASRYLEVEKDIKTWKENLSCYELKVSAPHSINSFLFTGLYSRFSGSSQLRLTISTHWNNTIYNLMDNYLLDIGFVSRPFPSRNLVTSPIFCEPMVLVSDRRYSSYPDIIKVESLSVEDETYIDLGVEFEIWHNRNWSPITKPKVTVDTPTLIEFFLQSERAWAAVPLCVAEMINRDGNIVISSPEPELPARTIYLVTQREANPSGAKAVRMFIEETKKFVASMPSVIPIEKNLPHQR</sequence>
<dbReference type="SUPFAM" id="SSF53850">
    <property type="entry name" value="Periplasmic binding protein-like II"/>
    <property type="match status" value="1"/>
</dbReference>
<dbReference type="EMBL" id="JAINVB010000001">
    <property type="protein sequence ID" value="MCK0086644.1"/>
    <property type="molecule type" value="Genomic_DNA"/>
</dbReference>
<keyword evidence="2" id="KW-0805">Transcription regulation</keyword>
<evidence type="ECO:0000313" key="6">
    <source>
        <dbReference type="EMBL" id="MCK0086644.1"/>
    </source>
</evidence>
<evidence type="ECO:0000256" key="3">
    <source>
        <dbReference type="ARBA" id="ARBA00023125"/>
    </source>
</evidence>
<dbReference type="CDD" id="cd05466">
    <property type="entry name" value="PBP2_LTTR_substrate"/>
    <property type="match status" value="1"/>
</dbReference>
<dbReference type="InterPro" id="IPR000847">
    <property type="entry name" value="LysR_HTH_N"/>
</dbReference>
<dbReference type="PRINTS" id="PR00039">
    <property type="entry name" value="HTHLYSR"/>
</dbReference>
<dbReference type="GO" id="GO:0003700">
    <property type="term" value="F:DNA-binding transcription factor activity"/>
    <property type="evidence" value="ECO:0007669"/>
    <property type="project" value="InterPro"/>
</dbReference>
<accession>A0AAW5F278</accession>
<evidence type="ECO:0000313" key="7">
    <source>
        <dbReference type="EMBL" id="MDB2001434.1"/>
    </source>
</evidence>
<dbReference type="RefSeq" id="WP_009296061.1">
    <property type="nucleotide sequence ID" value="NZ_BAABZD010000011.1"/>
</dbReference>
<dbReference type="InterPro" id="IPR036388">
    <property type="entry name" value="WH-like_DNA-bd_sf"/>
</dbReference>
<dbReference type="Proteomes" id="UP001300871">
    <property type="component" value="Unassembled WGS sequence"/>
</dbReference>
<reference evidence="6" key="1">
    <citation type="journal article" date="2022" name="Cell Host Microbe">
        <title>Colonization of the live biotherapeutic product VE303 and modulation of the microbiota and metabolites in healthy volunteers.</title>
        <authorList>
            <person name="Dsouza M."/>
            <person name="Menon R."/>
            <person name="Crossette E."/>
            <person name="Bhattarai S.K."/>
            <person name="Schneider J."/>
            <person name="Kim Y.G."/>
            <person name="Reddy S."/>
            <person name="Caballero S."/>
            <person name="Felix C."/>
            <person name="Cornacchione L."/>
            <person name="Hendrickson J."/>
            <person name="Watson A.R."/>
            <person name="Minot S.S."/>
            <person name="Greenfield N."/>
            <person name="Schopf L."/>
            <person name="Szabady R."/>
            <person name="Patarroyo J."/>
            <person name="Smith W."/>
            <person name="Harrison P."/>
            <person name="Kuijper E.J."/>
            <person name="Kelly C.P."/>
            <person name="Olle B."/>
            <person name="Bobilev D."/>
            <person name="Silber J.L."/>
            <person name="Bucci V."/>
            <person name="Roberts B."/>
            <person name="Faith J."/>
            <person name="Norman J.M."/>
        </authorList>
    </citation>
    <scope>NUCLEOTIDE SEQUENCE</scope>
    <source>
        <strain evidence="6">VE303-04</strain>
    </source>
</reference>
<dbReference type="SUPFAM" id="SSF46785">
    <property type="entry name" value="Winged helix' DNA-binding domain"/>
    <property type="match status" value="1"/>
</dbReference>
<feature type="domain" description="HTH lysR-type" evidence="5">
    <location>
        <begin position="1"/>
        <end position="60"/>
    </location>
</feature>
<keyword evidence="4" id="KW-0804">Transcription</keyword>
<dbReference type="EMBL" id="JAQLGM010000039">
    <property type="protein sequence ID" value="MDB2001434.1"/>
    <property type="molecule type" value="Genomic_DNA"/>
</dbReference>
<dbReference type="PANTHER" id="PTHR30126:SF40">
    <property type="entry name" value="HTH-TYPE TRANSCRIPTIONAL REGULATOR GLTR"/>
    <property type="match status" value="1"/>
</dbReference>
<dbReference type="GeneID" id="57970173"/>
<evidence type="ECO:0000256" key="2">
    <source>
        <dbReference type="ARBA" id="ARBA00023015"/>
    </source>
</evidence>
<organism evidence="6 8">
    <name type="scientific">Clostridium symbiosum</name>
    <name type="common">Bacteroides symbiosus</name>
    <dbReference type="NCBI Taxonomy" id="1512"/>
    <lineage>
        <taxon>Bacteria</taxon>
        <taxon>Bacillati</taxon>
        <taxon>Bacillota</taxon>
        <taxon>Clostridia</taxon>
        <taxon>Lachnospirales</taxon>
        <taxon>Lachnospiraceae</taxon>
        <taxon>Otoolea</taxon>
    </lineage>
</organism>
<comment type="similarity">
    <text evidence="1">Belongs to the LysR transcriptional regulatory family.</text>
</comment>
<gene>
    <name evidence="6" type="ORF">K5I21_12310</name>
    <name evidence="7" type="ORF">PM006_14605</name>
</gene>
<dbReference type="InterPro" id="IPR036390">
    <property type="entry name" value="WH_DNA-bd_sf"/>
</dbReference>
<dbReference type="PANTHER" id="PTHR30126">
    <property type="entry name" value="HTH-TYPE TRANSCRIPTIONAL REGULATOR"/>
    <property type="match status" value="1"/>
</dbReference>
<protein>
    <submittedName>
        <fullName evidence="6">LysR family transcriptional regulator</fullName>
    </submittedName>
</protein>
<dbReference type="Gene3D" id="3.40.190.10">
    <property type="entry name" value="Periplasmic binding protein-like II"/>
    <property type="match status" value="2"/>
</dbReference>
<dbReference type="AlphaFoldDB" id="A0AAW5F278"/>
<evidence type="ECO:0000256" key="4">
    <source>
        <dbReference type="ARBA" id="ARBA00023163"/>
    </source>
</evidence>
<proteinExistence type="inferred from homology"/>
<dbReference type="Pfam" id="PF00126">
    <property type="entry name" value="HTH_1"/>
    <property type="match status" value="1"/>
</dbReference>
<comment type="caution">
    <text evidence="6">The sequence shown here is derived from an EMBL/GenBank/DDBJ whole genome shotgun (WGS) entry which is preliminary data.</text>
</comment>
<evidence type="ECO:0000259" key="5">
    <source>
        <dbReference type="PROSITE" id="PS50931"/>
    </source>
</evidence>
<dbReference type="PROSITE" id="PS50931">
    <property type="entry name" value="HTH_LYSR"/>
    <property type="match status" value="1"/>
</dbReference>
<dbReference type="Proteomes" id="UP001203136">
    <property type="component" value="Unassembled WGS sequence"/>
</dbReference>
<evidence type="ECO:0000313" key="8">
    <source>
        <dbReference type="Proteomes" id="UP001203136"/>
    </source>
</evidence>
<evidence type="ECO:0000256" key="1">
    <source>
        <dbReference type="ARBA" id="ARBA00009437"/>
    </source>
</evidence>
<dbReference type="Pfam" id="PF03466">
    <property type="entry name" value="LysR_substrate"/>
    <property type="match status" value="1"/>
</dbReference>
<dbReference type="InterPro" id="IPR005119">
    <property type="entry name" value="LysR_subst-bd"/>
</dbReference>
<name>A0AAW5F278_CLOSY</name>
<dbReference type="Gene3D" id="1.10.10.10">
    <property type="entry name" value="Winged helix-like DNA-binding domain superfamily/Winged helix DNA-binding domain"/>
    <property type="match status" value="1"/>
</dbReference>
<dbReference type="GO" id="GO:0000976">
    <property type="term" value="F:transcription cis-regulatory region binding"/>
    <property type="evidence" value="ECO:0007669"/>
    <property type="project" value="TreeGrafter"/>
</dbReference>
<keyword evidence="3" id="KW-0238">DNA-binding</keyword>
<reference evidence="7" key="2">
    <citation type="submission" date="2023-01" db="EMBL/GenBank/DDBJ databases">
        <title>Human gut microbiome strain richness.</title>
        <authorList>
            <person name="Chen-Liaw A."/>
        </authorList>
    </citation>
    <scope>NUCLEOTIDE SEQUENCE</scope>
    <source>
        <strain evidence="7">B1_m1001713B170214d0_201011</strain>
    </source>
</reference>